<reference evidence="10" key="2">
    <citation type="submission" date="2020-09" db="EMBL/GenBank/DDBJ databases">
        <authorList>
            <person name="Sun Q."/>
            <person name="Zhou Y."/>
        </authorList>
    </citation>
    <scope>NUCLEOTIDE SEQUENCE</scope>
    <source>
        <strain evidence="10">CGMCC 1.15794</strain>
    </source>
</reference>
<dbReference type="GO" id="GO:0005886">
    <property type="term" value="C:plasma membrane"/>
    <property type="evidence" value="ECO:0007669"/>
    <property type="project" value="UniProtKB-SubCell"/>
</dbReference>
<feature type="transmembrane region" description="Helical" evidence="9">
    <location>
        <begin position="62"/>
        <end position="82"/>
    </location>
</feature>
<keyword evidence="11" id="KW-1185">Reference proteome</keyword>
<dbReference type="RefSeq" id="WP_188755927.1">
    <property type="nucleotide sequence ID" value="NZ_BMJY01000006.1"/>
</dbReference>
<comment type="caution">
    <text evidence="10">The sequence shown here is derived from an EMBL/GenBank/DDBJ whole genome shotgun (WGS) entry which is preliminary data.</text>
</comment>
<protein>
    <submittedName>
        <fullName evidence="10">Branched-chain amino acid ABC transporter permease</fullName>
    </submittedName>
</protein>
<dbReference type="InterPro" id="IPR052157">
    <property type="entry name" value="BCAA_transport_permease"/>
</dbReference>
<evidence type="ECO:0000256" key="1">
    <source>
        <dbReference type="ARBA" id="ARBA00004651"/>
    </source>
</evidence>
<dbReference type="EMBL" id="BMJY01000006">
    <property type="protein sequence ID" value="GGH43669.1"/>
    <property type="molecule type" value="Genomic_DNA"/>
</dbReference>
<keyword evidence="5" id="KW-0029">Amino-acid transport</keyword>
<accession>A0A917IGD5</accession>
<keyword evidence="6 9" id="KW-1133">Transmembrane helix</keyword>
<reference evidence="10" key="1">
    <citation type="journal article" date="2014" name="Int. J. Syst. Evol. Microbiol.">
        <title>Complete genome sequence of Corynebacterium casei LMG S-19264T (=DSM 44701T), isolated from a smear-ripened cheese.</title>
        <authorList>
            <consortium name="US DOE Joint Genome Institute (JGI-PGF)"/>
            <person name="Walter F."/>
            <person name="Albersmeier A."/>
            <person name="Kalinowski J."/>
            <person name="Ruckert C."/>
        </authorList>
    </citation>
    <scope>NUCLEOTIDE SEQUENCE</scope>
    <source>
        <strain evidence="10">CGMCC 1.15794</strain>
    </source>
</reference>
<keyword evidence="2" id="KW-0813">Transport</keyword>
<dbReference type="PANTHER" id="PTHR11795">
    <property type="entry name" value="BRANCHED-CHAIN AMINO ACID TRANSPORT SYSTEM PERMEASE PROTEIN LIVH"/>
    <property type="match status" value="1"/>
</dbReference>
<evidence type="ECO:0000256" key="8">
    <source>
        <dbReference type="ARBA" id="ARBA00037998"/>
    </source>
</evidence>
<evidence type="ECO:0000256" key="5">
    <source>
        <dbReference type="ARBA" id="ARBA00022970"/>
    </source>
</evidence>
<dbReference type="InterPro" id="IPR001851">
    <property type="entry name" value="ABC_transp_permease"/>
</dbReference>
<feature type="transmembrane region" description="Helical" evidence="9">
    <location>
        <begin position="134"/>
        <end position="158"/>
    </location>
</feature>
<feature type="transmembrane region" description="Helical" evidence="9">
    <location>
        <begin position="255"/>
        <end position="276"/>
    </location>
</feature>
<dbReference type="GO" id="GO:0006865">
    <property type="term" value="P:amino acid transport"/>
    <property type="evidence" value="ECO:0007669"/>
    <property type="project" value="UniProtKB-KW"/>
</dbReference>
<evidence type="ECO:0000256" key="6">
    <source>
        <dbReference type="ARBA" id="ARBA00022989"/>
    </source>
</evidence>
<evidence type="ECO:0000313" key="11">
    <source>
        <dbReference type="Proteomes" id="UP000657592"/>
    </source>
</evidence>
<feature type="transmembrane region" description="Helical" evidence="9">
    <location>
        <begin position="225"/>
        <end position="249"/>
    </location>
</feature>
<feature type="transmembrane region" description="Helical" evidence="9">
    <location>
        <begin position="194"/>
        <end position="213"/>
    </location>
</feature>
<name>A0A917IGD5_9MICO</name>
<evidence type="ECO:0000256" key="9">
    <source>
        <dbReference type="SAM" id="Phobius"/>
    </source>
</evidence>
<evidence type="ECO:0000256" key="3">
    <source>
        <dbReference type="ARBA" id="ARBA00022475"/>
    </source>
</evidence>
<dbReference type="PANTHER" id="PTHR11795:SF445">
    <property type="entry name" value="AMINO ACID ABC TRANSPORTER PERMEASE PROTEIN"/>
    <property type="match status" value="1"/>
</dbReference>
<keyword evidence="3" id="KW-1003">Cell membrane</keyword>
<keyword evidence="7 9" id="KW-0472">Membrane</keyword>
<evidence type="ECO:0000313" key="10">
    <source>
        <dbReference type="EMBL" id="GGH43669.1"/>
    </source>
</evidence>
<dbReference type="GO" id="GO:0022857">
    <property type="term" value="F:transmembrane transporter activity"/>
    <property type="evidence" value="ECO:0007669"/>
    <property type="project" value="InterPro"/>
</dbReference>
<dbReference type="AlphaFoldDB" id="A0A917IGD5"/>
<evidence type="ECO:0000256" key="2">
    <source>
        <dbReference type="ARBA" id="ARBA00022448"/>
    </source>
</evidence>
<dbReference type="Proteomes" id="UP000657592">
    <property type="component" value="Unassembled WGS sequence"/>
</dbReference>
<dbReference type="Pfam" id="PF02653">
    <property type="entry name" value="BPD_transp_2"/>
    <property type="match status" value="1"/>
</dbReference>
<feature type="transmembrane region" description="Helical" evidence="9">
    <location>
        <begin position="6"/>
        <end position="29"/>
    </location>
</feature>
<keyword evidence="4 9" id="KW-0812">Transmembrane</keyword>
<comment type="subcellular location">
    <subcellularLocation>
        <location evidence="1">Cell membrane</location>
        <topology evidence="1">Multi-pass membrane protein</topology>
    </subcellularLocation>
</comment>
<organism evidence="10 11">
    <name type="scientific">Microbacterium album</name>
    <dbReference type="NCBI Taxonomy" id="2053191"/>
    <lineage>
        <taxon>Bacteria</taxon>
        <taxon>Bacillati</taxon>
        <taxon>Actinomycetota</taxon>
        <taxon>Actinomycetes</taxon>
        <taxon>Micrococcales</taxon>
        <taxon>Microbacteriaceae</taxon>
        <taxon>Microbacterium</taxon>
    </lineage>
</organism>
<evidence type="ECO:0000256" key="7">
    <source>
        <dbReference type="ARBA" id="ARBA00023136"/>
    </source>
</evidence>
<gene>
    <name evidence="10" type="ORF">GCM10010921_17780</name>
</gene>
<comment type="similarity">
    <text evidence="8">Belongs to the binding-protein-dependent transport system permease family. LivHM subfamily.</text>
</comment>
<dbReference type="CDD" id="cd06582">
    <property type="entry name" value="TM_PBP1_LivH_like"/>
    <property type="match status" value="1"/>
</dbReference>
<proteinExistence type="inferred from homology"/>
<evidence type="ECO:0000256" key="4">
    <source>
        <dbReference type="ARBA" id="ARBA00022692"/>
    </source>
</evidence>
<feature type="transmembrane region" description="Helical" evidence="9">
    <location>
        <begin position="36"/>
        <end position="56"/>
    </location>
</feature>
<sequence>MNIIQALLSGLLIGAVYALMASGLTLVFGVMRVINLAHGAFAILAAFFTYTLWRWLGLDPLVSIPVVVIAMFALGWLAYVLIIRHVRGSHVSMTVLATFGIALLLEGVMGYIWQNQSRSVRTPYTDTSIALGPFYVPTANLIAAAIAIVVLVGLHLLLNGTWQGRAIRASSVNESGALLVGVSVRSIAATTFAIGIATLGAGGAIIAATYPFIPGSHYQWIARLLAIVVLGGLGSLAGAVIGALIIGVGEQLATLWLGASWVVAVPFFVIFIVLLLRPQGILGQRLREDAVH</sequence>
<feature type="transmembrane region" description="Helical" evidence="9">
    <location>
        <begin position="94"/>
        <end position="114"/>
    </location>
</feature>